<evidence type="ECO:0000256" key="1">
    <source>
        <dbReference type="ARBA" id="ARBA00006914"/>
    </source>
</evidence>
<dbReference type="GO" id="GO:0003677">
    <property type="term" value="F:DNA binding"/>
    <property type="evidence" value="ECO:0007669"/>
    <property type="project" value="UniProtKB-KW"/>
</dbReference>
<reference evidence="5 6" key="1">
    <citation type="journal article" date="2013" name="PLoS ONE">
        <title>Identification and characterization of three novel lipases belonging to families II and V from Anaerovibrio lipolyticus 5ST.</title>
        <authorList>
            <person name="Prive F."/>
            <person name="Kaderbhai N.N."/>
            <person name="Girdwood S."/>
            <person name="Worgan H.J."/>
            <person name="Pinloche E."/>
            <person name="Scollan N.D."/>
            <person name="Huws S.A."/>
            <person name="Newbold C.J."/>
        </authorList>
    </citation>
    <scope>NUCLEOTIDE SEQUENCE [LARGE SCALE GENOMIC DNA]</scope>
    <source>
        <strain evidence="5 6">5S</strain>
    </source>
</reference>
<evidence type="ECO:0000313" key="5">
    <source>
        <dbReference type="EMBL" id="KHM45447.1"/>
    </source>
</evidence>
<feature type="domain" description="AAA+ ATPase" evidence="4">
    <location>
        <begin position="121"/>
        <end position="253"/>
    </location>
</feature>
<keyword evidence="6" id="KW-1185">Reference proteome</keyword>
<organism evidence="5 6">
    <name type="scientific">Anaerovibrio lipolyticus</name>
    <dbReference type="NCBI Taxonomy" id="82374"/>
    <lineage>
        <taxon>Bacteria</taxon>
        <taxon>Bacillati</taxon>
        <taxon>Bacillota</taxon>
        <taxon>Negativicutes</taxon>
        <taxon>Selenomonadales</taxon>
        <taxon>Selenomonadaceae</taxon>
        <taxon>Anaerovibrio</taxon>
    </lineage>
</organism>
<dbReference type="SUPFAM" id="SSF52540">
    <property type="entry name" value="P-loop containing nucleoside triphosphate hydrolases"/>
    <property type="match status" value="1"/>
</dbReference>
<keyword evidence="3" id="KW-0067">ATP-binding</keyword>
<comment type="similarity">
    <text evidence="1">Belongs to the AAA ATPase family.</text>
</comment>
<name>A0A0B2JHW7_9FIRM</name>
<sequence>MKYSIEIGKIVEGALKHDRAKVINYTKQLVSKLENDDDSRSAIKFKRLLNAYDEMSLVPMNSSNPVNIPVDNESRMNLVDIVYPSQNDIDVVLSKRNMEKLESFILSYQNADKLHSLGISVSNSLLLYGPPGCGKTKSAYLIAKKLNLPLVIARLDSLISSYLGTTAKNIRSVFEFAQKIPCVLFLDEFDAIAKARDDNNELGELKRVVNSLLQNIDMMSKDSLILAATNHQQLLDPAIWRRFDYKLEIELPDKETIGLLVTLFSSDIYKFSQKEILEISTLLSGQSGSDIEELITKSIRNAVIYNKSFSISNIYEELFISQDIIPTNCTNSRELLKNKVKFLREKDSKVFSLQAIADILGSSKTTVQKIAKEVQL</sequence>
<dbReference type="CDD" id="cd19481">
    <property type="entry name" value="RecA-like_protease"/>
    <property type="match status" value="1"/>
</dbReference>
<dbReference type="Proteomes" id="UP000030993">
    <property type="component" value="Unassembled WGS sequence"/>
</dbReference>
<evidence type="ECO:0000259" key="4">
    <source>
        <dbReference type="SMART" id="SM00382"/>
    </source>
</evidence>
<dbReference type="InterPro" id="IPR003593">
    <property type="entry name" value="AAA+_ATPase"/>
</dbReference>
<dbReference type="GO" id="GO:0016887">
    <property type="term" value="F:ATP hydrolysis activity"/>
    <property type="evidence" value="ECO:0007669"/>
    <property type="project" value="InterPro"/>
</dbReference>
<comment type="caution">
    <text evidence="5">The sequence shown here is derived from an EMBL/GenBank/DDBJ whole genome shotgun (WGS) entry which is preliminary data.</text>
</comment>
<dbReference type="GO" id="GO:0005524">
    <property type="term" value="F:ATP binding"/>
    <property type="evidence" value="ECO:0007669"/>
    <property type="project" value="UniProtKB-KW"/>
</dbReference>
<keyword evidence="2" id="KW-0547">Nucleotide-binding</keyword>
<gene>
    <name evidence="5" type="ORF">NZ47_13905</name>
</gene>
<keyword evidence="5" id="KW-0238">DNA-binding</keyword>
<dbReference type="Gene3D" id="3.40.50.300">
    <property type="entry name" value="P-loop containing nucleotide triphosphate hydrolases"/>
    <property type="match status" value="1"/>
</dbReference>
<dbReference type="SMART" id="SM00382">
    <property type="entry name" value="AAA"/>
    <property type="match status" value="1"/>
</dbReference>
<proteinExistence type="inferred from homology"/>
<dbReference type="Pfam" id="PF00004">
    <property type="entry name" value="AAA"/>
    <property type="match status" value="1"/>
</dbReference>
<dbReference type="InterPro" id="IPR050221">
    <property type="entry name" value="26S_Proteasome_ATPase"/>
</dbReference>
<dbReference type="InterPro" id="IPR027417">
    <property type="entry name" value="P-loop_NTPase"/>
</dbReference>
<dbReference type="PANTHER" id="PTHR23073">
    <property type="entry name" value="26S PROTEASOME REGULATORY SUBUNIT"/>
    <property type="match status" value="1"/>
</dbReference>
<dbReference type="STRING" id="82374.NZ47_13905"/>
<protein>
    <submittedName>
        <fullName evidence="5">DNA-binding protein</fullName>
    </submittedName>
</protein>
<dbReference type="RefSeq" id="WP_039212336.1">
    <property type="nucleotide sequence ID" value="NZ_JSCE01000263.1"/>
</dbReference>
<evidence type="ECO:0000256" key="2">
    <source>
        <dbReference type="ARBA" id="ARBA00022741"/>
    </source>
</evidence>
<evidence type="ECO:0000313" key="6">
    <source>
        <dbReference type="Proteomes" id="UP000030993"/>
    </source>
</evidence>
<dbReference type="InterPro" id="IPR003959">
    <property type="entry name" value="ATPase_AAA_core"/>
</dbReference>
<dbReference type="AlphaFoldDB" id="A0A0B2JHW7"/>
<accession>A0A0B2JHW7</accession>
<evidence type="ECO:0000256" key="3">
    <source>
        <dbReference type="ARBA" id="ARBA00022840"/>
    </source>
</evidence>
<dbReference type="EMBL" id="JSCE01000263">
    <property type="protein sequence ID" value="KHM45447.1"/>
    <property type="molecule type" value="Genomic_DNA"/>
</dbReference>